<reference evidence="2" key="1">
    <citation type="journal article" date="2008" name="J. Bacteriol.">
        <title>A common virulence plasmid in biotype 2 Vibrio vulnificus and its dissemination aided by a conjugal plasmid.</title>
        <authorList>
            <person name="Lee C.T."/>
            <person name="Amaro C."/>
            <person name="Wu K.M."/>
            <person name="Valiente E."/>
            <person name="Chang Y.F."/>
            <person name="Tsai S.F."/>
            <person name="Chang C.H."/>
            <person name="Hor L.I."/>
        </authorList>
    </citation>
    <scope>NUCLEOTIDE SEQUENCE</scope>
    <source>
        <strain evidence="2">CECT4999</strain>
    </source>
</reference>
<keyword evidence="1" id="KW-0812">Transmembrane</keyword>
<organism evidence="2">
    <name type="scientific">Vibrio vulnificus</name>
    <dbReference type="NCBI Taxonomy" id="672"/>
    <lineage>
        <taxon>Bacteria</taxon>
        <taxon>Pseudomonadati</taxon>
        <taxon>Pseudomonadota</taxon>
        <taxon>Gammaproteobacteria</taxon>
        <taxon>Vibrionales</taxon>
        <taxon>Vibrionaceae</taxon>
        <taxon>Vibrio</taxon>
    </lineage>
</organism>
<proteinExistence type="predicted"/>
<keyword evidence="1" id="KW-0472">Membrane</keyword>
<feature type="transmembrane region" description="Helical" evidence="1">
    <location>
        <begin position="52"/>
        <end position="73"/>
    </location>
</feature>
<protein>
    <submittedName>
        <fullName evidence="2">Transposase</fullName>
    </submittedName>
</protein>
<accession>A0A9P1NEW8</accession>
<sequence length="149" mass="17234">MIEKKTIIPKDRSQRVWKCQRNVLILILKKDMLLLSYPLFCRFNATTAAKARFTRLVNVFVMNAVSMTAFILFRTKAAVQQASILVTINDDGSVGFPIFIEIAQLSIVGIEELFNGLIRKHDLAYPLDTDELRTKLIRWLETRRFSQRS</sequence>
<gene>
    <name evidence="2" type="primary">vep69</name>
</gene>
<keyword evidence="1" id="KW-1133">Transmembrane helix</keyword>
<evidence type="ECO:0000313" key="2">
    <source>
        <dbReference type="EMBL" id="CAL25431.1"/>
    </source>
</evidence>
<name>A0A9P1NEW8_VIBVL</name>
<evidence type="ECO:0000256" key="1">
    <source>
        <dbReference type="SAM" id="Phobius"/>
    </source>
</evidence>
<dbReference type="EMBL" id="AM293858">
    <property type="protein sequence ID" value="CAL25431.1"/>
    <property type="molecule type" value="Genomic_DNA"/>
</dbReference>
<dbReference type="AlphaFoldDB" id="A0A9P1NEW8"/>